<keyword evidence="4 5" id="KW-0408">Iron</keyword>
<reference evidence="7" key="1">
    <citation type="submission" date="2021-07" db="EMBL/GenBank/DDBJ databases">
        <authorList>
            <person name="Branca A.L. A."/>
        </authorList>
    </citation>
    <scope>NUCLEOTIDE SEQUENCE</scope>
</reference>
<dbReference type="EMBL" id="CAJVOS010000093">
    <property type="protein sequence ID" value="CAG8281849.1"/>
    <property type="molecule type" value="Genomic_DNA"/>
</dbReference>
<dbReference type="GO" id="GO:0016491">
    <property type="term" value="F:oxidoreductase activity"/>
    <property type="evidence" value="ECO:0007669"/>
    <property type="project" value="UniProtKB-KW"/>
</dbReference>
<keyword evidence="2 5" id="KW-0479">Metal-binding</keyword>
<dbReference type="Pfam" id="PF14226">
    <property type="entry name" value="DIOX_N"/>
    <property type="match status" value="1"/>
</dbReference>
<comment type="caution">
    <text evidence="7">The sequence shown here is derived from an EMBL/GenBank/DDBJ whole genome shotgun (WGS) entry which is preliminary data.</text>
</comment>
<evidence type="ECO:0000256" key="5">
    <source>
        <dbReference type="RuleBase" id="RU003682"/>
    </source>
</evidence>
<evidence type="ECO:0000256" key="3">
    <source>
        <dbReference type="ARBA" id="ARBA00023002"/>
    </source>
</evidence>
<dbReference type="GO" id="GO:0044283">
    <property type="term" value="P:small molecule biosynthetic process"/>
    <property type="evidence" value="ECO:0007669"/>
    <property type="project" value="UniProtKB-ARBA"/>
</dbReference>
<keyword evidence="8" id="KW-1185">Reference proteome</keyword>
<dbReference type="Gene3D" id="2.60.120.330">
    <property type="entry name" value="B-lactam Antibiotic, Isopenicillin N Synthase, Chain"/>
    <property type="match status" value="1"/>
</dbReference>
<dbReference type="GO" id="GO:0046872">
    <property type="term" value="F:metal ion binding"/>
    <property type="evidence" value="ECO:0007669"/>
    <property type="project" value="UniProtKB-KW"/>
</dbReference>
<name>A0A9W4IDC6_PENOL</name>
<keyword evidence="3 5" id="KW-0560">Oxidoreductase</keyword>
<proteinExistence type="inferred from homology"/>
<feature type="domain" description="Fe2OG dioxygenase" evidence="6">
    <location>
        <begin position="215"/>
        <end position="324"/>
    </location>
</feature>
<dbReference type="AlphaFoldDB" id="A0A9W4IDC6"/>
<dbReference type="Proteomes" id="UP001153618">
    <property type="component" value="Unassembled WGS sequence"/>
</dbReference>
<evidence type="ECO:0000313" key="7">
    <source>
        <dbReference type="EMBL" id="CAG8281849.1"/>
    </source>
</evidence>
<evidence type="ECO:0000256" key="1">
    <source>
        <dbReference type="ARBA" id="ARBA00008056"/>
    </source>
</evidence>
<dbReference type="Pfam" id="PF03171">
    <property type="entry name" value="2OG-FeII_Oxy"/>
    <property type="match status" value="1"/>
</dbReference>
<dbReference type="InterPro" id="IPR044861">
    <property type="entry name" value="IPNS-like_FE2OG_OXY"/>
</dbReference>
<dbReference type="PRINTS" id="PR00682">
    <property type="entry name" value="IPNSYNTHASE"/>
</dbReference>
<comment type="similarity">
    <text evidence="1 5">Belongs to the iron/ascorbate-dependent oxidoreductase family.</text>
</comment>
<accession>A0A9W4IDC6</accession>
<sequence length="368" mass="41071">MMALEYTQVELLTLNGPEFRRVSTAPPRPPTENEIPVIDLSSIDGTLEERKAIASKIRTAAENTGFFYIENHGISEELIQGALSQAKAFFGQPDELKELASSKQSKLADGWHGLGTTQINKSETLDRKETFSIRYNPINDPTIPDPEKVVADGKFSDGDNADSVDFPWSGTNHLPGFRETTVEFYQRRLTLARKMIRIFALALDMPEDYFDSVTTAPGADGLYVHYPATPAKELEEKDGNLDVGIGSHTDIQCITLLWQDMSGGLQVLSASDEWLDARPISGTLVVNIGDFLQRLSNNRFKSTVHRVYNRQPTSRYSMPFFLGFNADSICKVVPSCVDEAHPALYEPISCGQWHQRRLELARVKPIST</sequence>
<dbReference type="PANTHER" id="PTHR10209:SF881">
    <property type="entry name" value="FI07970P-RELATED"/>
    <property type="match status" value="1"/>
</dbReference>
<protein>
    <recommendedName>
        <fullName evidence="6">Fe2OG dioxygenase domain-containing protein</fullName>
    </recommendedName>
</protein>
<dbReference type="PANTHER" id="PTHR10209">
    <property type="entry name" value="OXIDOREDUCTASE, 2OG-FE II OXYGENASE FAMILY PROTEIN"/>
    <property type="match status" value="1"/>
</dbReference>
<evidence type="ECO:0000256" key="2">
    <source>
        <dbReference type="ARBA" id="ARBA00022723"/>
    </source>
</evidence>
<dbReference type="InterPro" id="IPR027443">
    <property type="entry name" value="IPNS-like_sf"/>
</dbReference>
<organism evidence="7 8">
    <name type="scientific">Penicillium olsonii</name>
    <dbReference type="NCBI Taxonomy" id="99116"/>
    <lineage>
        <taxon>Eukaryota</taxon>
        <taxon>Fungi</taxon>
        <taxon>Dikarya</taxon>
        <taxon>Ascomycota</taxon>
        <taxon>Pezizomycotina</taxon>
        <taxon>Eurotiomycetes</taxon>
        <taxon>Eurotiomycetidae</taxon>
        <taxon>Eurotiales</taxon>
        <taxon>Aspergillaceae</taxon>
        <taxon>Penicillium</taxon>
    </lineage>
</organism>
<evidence type="ECO:0000259" key="6">
    <source>
        <dbReference type="PROSITE" id="PS51471"/>
    </source>
</evidence>
<evidence type="ECO:0000256" key="4">
    <source>
        <dbReference type="ARBA" id="ARBA00023004"/>
    </source>
</evidence>
<dbReference type="PROSITE" id="PS51471">
    <property type="entry name" value="FE2OG_OXY"/>
    <property type="match status" value="1"/>
</dbReference>
<dbReference type="InterPro" id="IPR026992">
    <property type="entry name" value="DIOX_N"/>
</dbReference>
<dbReference type="SUPFAM" id="SSF51197">
    <property type="entry name" value="Clavaminate synthase-like"/>
    <property type="match status" value="1"/>
</dbReference>
<dbReference type="InterPro" id="IPR005123">
    <property type="entry name" value="Oxoglu/Fe-dep_dioxygenase_dom"/>
</dbReference>
<dbReference type="OrthoDB" id="288590at2759"/>
<gene>
    <name evidence="7" type="ORF">POLS_LOCUS9489</name>
</gene>
<evidence type="ECO:0000313" key="8">
    <source>
        <dbReference type="Proteomes" id="UP001153618"/>
    </source>
</evidence>